<dbReference type="Gene3D" id="1.10.150.240">
    <property type="entry name" value="Putative phosphatase, domain 2"/>
    <property type="match status" value="1"/>
</dbReference>
<dbReference type="GO" id="GO:0008967">
    <property type="term" value="F:phosphoglycolate phosphatase activity"/>
    <property type="evidence" value="ECO:0007669"/>
    <property type="project" value="TreeGrafter"/>
</dbReference>
<accession>A0A367CDW3</accession>
<sequence length="203" mass="23677">MEIKNYIWDFDGTLYDSYPAMVEGAAKALQDFGIIKDPGEIYQTMKKFSTRQLREEYQLEEEEFTPLFHQYERESSLKPQPFAATEEVLRSLKNHGARHFILTHRLTESTWELLGNYGLTDLIEEVVGIDQNFPRKPSPDSLNYLIERFEMKKSETMMIGDRLLDIEAGKRAEVLTCLYDIDHFLGEIPADYVIDDLRKILAI</sequence>
<dbReference type="Gene3D" id="3.40.50.1000">
    <property type="entry name" value="HAD superfamily/HAD-like"/>
    <property type="match status" value="1"/>
</dbReference>
<reference evidence="1 2" key="1">
    <citation type="submission" date="2015-06" db="EMBL/GenBank/DDBJ databases">
        <title>The Genome Sequence of Enterococcus durans 4EA1.</title>
        <authorList>
            <consortium name="The Broad Institute Genomics Platform"/>
            <consortium name="The Broad Institute Genome Sequencing Center for Infectious Disease"/>
            <person name="Earl A.M."/>
            <person name="Van Tyne D."/>
            <person name="Lebreton F."/>
            <person name="Saavedra J.T."/>
            <person name="Gilmore M.S."/>
            <person name="Manson Mcguire A."/>
            <person name="Clock S."/>
            <person name="Crupain M."/>
            <person name="Rangan U."/>
            <person name="Young S."/>
            <person name="Abouelleil A."/>
            <person name="Cao P."/>
            <person name="Chapman S.B."/>
            <person name="Griggs A."/>
            <person name="Priest M."/>
            <person name="Shea T."/>
            <person name="Wortman J."/>
            <person name="Nusbaum C."/>
            <person name="Birren B."/>
        </authorList>
    </citation>
    <scope>NUCLEOTIDE SEQUENCE [LARGE SCALE GENOMIC DNA]</scope>
    <source>
        <strain evidence="1 2">4EA1</strain>
    </source>
</reference>
<dbReference type="AlphaFoldDB" id="A0A367CDW3"/>
<dbReference type="SFLD" id="SFLDS00003">
    <property type="entry name" value="Haloacid_Dehalogenase"/>
    <property type="match status" value="1"/>
</dbReference>
<proteinExistence type="predicted"/>
<organism evidence="1 2">
    <name type="scientific">Enterococcus durans</name>
    <dbReference type="NCBI Taxonomy" id="53345"/>
    <lineage>
        <taxon>Bacteria</taxon>
        <taxon>Bacillati</taxon>
        <taxon>Bacillota</taxon>
        <taxon>Bacilli</taxon>
        <taxon>Lactobacillales</taxon>
        <taxon>Enterococcaceae</taxon>
        <taxon>Enterococcus</taxon>
    </lineage>
</organism>
<dbReference type="GO" id="GO:0006281">
    <property type="term" value="P:DNA repair"/>
    <property type="evidence" value="ECO:0007669"/>
    <property type="project" value="TreeGrafter"/>
</dbReference>
<dbReference type="PANTHER" id="PTHR43434">
    <property type="entry name" value="PHOSPHOGLYCOLATE PHOSPHATASE"/>
    <property type="match status" value="1"/>
</dbReference>
<dbReference type="InterPro" id="IPR050155">
    <property type="entry name" value="HAD-like_hydrolase_sf"/>
</dbReference>
<dbReference type="InterPro" id="IPR041492">
    <property type="entry name" value="HAD_2"/>
</dbReference>
<gene>
    <name evidence="1" type="ORF">EA71_01570</name>
</gene>
<dbReference type="NCBIfam" id="TIGR01549">
    <property type="entry name" value="HAD-SF-IA-v1"/>
    <property type="match status" value="1"/>
</dbReference>
<dbReference type="SUPFAM" id="SSF56784">
    <property type="entry name" value="HAD-like"/>
    <property type="match status" value="1"/>
</dbReference>
<dbReference type="InterPro" id="IPR023198">
    <property type="entry name" value="PGP-like_dom2"/>
</dbReference>
<dbReference type="STRING" id="53345.LIU_09165"/>
<dbReference type="GO" id="GO:0005829">
    <property type="term" value="C:cytosol"/>
    <property type="evidence" value="ECO:0007669"/>
    <property type="project" value="TreeGrafter"/>
</dbReference>
<dbReference type="PANTHER" id="PTHR43434:SF25">
    <property type="entry name" value="PHOSPHOGLYCOLATE PHOSPHATASE"/>
    <property type="match status" value="1"/>
</dbReference>
<dbReference type="Proteomes" id="UP000252797">
    <property type="component" value="Unassembled WGS sequence"/>
</dbReference>
<dbReference type="Pfam" id="PF13419">
    <property type="entry name" value="HAD_2"/>
    <property type="match status" value="1"/>
</dbReference>
<evidence type="ECO:0000313" key="2">
    <source>
        <dbReference type="Proteomes" id="UP000252797"/>
    </source>
</evidence>
<dbReference type="InterPro" id="IPR006439">
    <property type="entry name" value="HAD-SF_hydro_IA"/>
</dbReference>
<dbReference type="InterPro" id="IPR036412">
    <property type="entry name" value="HAD-like_sf"/>
</dbReference>
<dbReference type="InterPro" id="IPR023214">
    <property type="entry name" value="HAD_sf"/>
</dbReference>
<dbReference type="SFLD" id="SFLDG01129">
    <property type="entry name" value="C1.5:_HAD__Beta-PGM__Phosphata"/>
    <property type="match status" value="1"/>
</dbReference>
<dbReference type="EMBL" id="LEPB01000004">
    <property type="protein sequence ID" value="RCA10817.1"/>
    <property type="molecule type" value="Genomic_DNA"/>
</dbReference>
<name>A0A367CDW3_9ENTE</name>
<protein>
    <submittedName>
        <fullName evidence="1">Phosphoglycolate phosphatase</fullName>
    </submittedName>
</protein>
<comment type="caution">
    <text evidence="1">The sequence shown here is derived from an EMBL/GenBank/DDBJ whole genome shotgun (WGS) entry which is preliminary data.</text>
</comment>
<evidence type="ECO:0000313" key="1">
    <source>
        <dbReference type="EMBL" id="RCA10817.1"/>
    </source>
</evidence>